<dbReference type="NCBIfam" id="TIGR01256">
    <property type="entry name" value="modA"/>
    <property type="match status" value="1"/>
</dbReference>
<evidence type="ECO:0000256" key="1">
    <source>
        <dbReference type="ARBA" id="ARBA00009175"/>
    </source>
</evidence>
<organism evidence="4 5">
    <name type="scientific">Reichenbachiella agarivorans</name>
    <dbReference type="NCBI Taxonomy" id="2979464"/>
    <lineage>
        <taxon>Bacteria</taxon>
        <taxon>Pseudomonadati</taxon>
        <taxon>Bacteroidota</taxon>
        <taxon>Cytophagia</taxon>
        <taxon>Cytophagales</taxon>
        <taxon>Reichenbachiellaceae</taxon>
        <taxon>Reichenbachiella</taxon>
    </lineage>
</organism>
<name>A0ABY6CM13_9BACT</name>
<proteinExistence type="inferred from homology"/>
<dbReference type="Pfam" id="PF13531">
    <property type="entry name" value="SBP_bac_11"/>
    <property type="match status" value="1"/>
</dbReference>
<dbReference type="InterPro" id="IPR005950">
    <property type="entry name" value="ModA"/>
</dbReference>
<keyword evidence="3" id="KW-0732">Signal</keyword>
<gene>
    <name evidence="4" type="primary">modA</name>
    <name evidence="4" type="ORF">N6H18_12245</name>
</gene>
<evidence type="ECO:0000313" key="4">
    <source>
        <dbReference type="EMBL" id="UXP31120.1"/>
    </source>
</evidence>
<dbReference type="RefSeq" id="WP_262308564.1">
    <property type="nucleotide sequence ID" value="NZ_CP106679.1"/>
</dbReference>
<dbReference type="EMBL" id="CP106679">
    <property type="protein sequence ID" value="UXP31120.1"/>
    <property type="molecule type" value="Genomic_DNA"/>
</dbReference>
<keyword evidence="5" id="KW-1185">Reference proteome</keyword>
<comment type="similarity">
    <text evidence="1">Belongs to the bacterial solute-binding protein ModA family.</text>
</comment>
<sequence length="246" mass="27241">MLLHLYPKACLIIVLFIYSFTLQAQVIRVAAASSMVDLLHEIKVEFEKTHHQTIEIISGSSGTLTNQILQGAPFDLFFSANIKYTDILKSKGMGIYPPEIFTYSPIVIWTKEAIGSPATYMLSESCQSIGIAQPGLAPFGDMALRYLQTITHESVSHKLVYGSNIAITNQYIYAGSVDLAITSKSSQVKLSRAIPCCWTEVSNSIVPKLPHAFLVLQPNALPLYEYLQEEKNTSRSFENHGYSSSP</sequence>
<protein>
    <submittedName>
        <fullName evidence="4">Molybdate ABC transporter substrate-binding protein</fullName>
    </submittedName>
</protein>
<dbReference type="PANTHER" id="PTHR30632">
    <property type="entry name" value="MOLYBDATE-BINDING PERIPLASMIC PROTEIN"/>
    <property type="match status" value="1"/>
</dbReference>
<evidence type="ECO:0000256" key="3">
    <source>
        <dbReference type="ARBA" id="ARBA00022729"/>
    </source>
</evidence>
<dbReference type="InterPro" id="IPR050682">
    <property type="entry name" value="ModA/WtpA"/>
</dbReference>
<dbReference type="Proteomes" id="UP001065174">
    <property type="component" value="Chromosome"/>
</dbReference>
<evidence type="ECO:0000313" key="5">
    <source>
        <dbReference type="Proteomes" id="UP001065174"/>
    </source>
</evidence>
<evidence type="ECO:0000256" key="2">
    <source>
        <dbReference type="ARBA" id="ARBA00022723"/>
    </source>
</evidence>
<dbReference type="SUPFAM" id="SSF53850">
    <property type="entry name" value="Periplasmic binding protein-like II"/>
    <property type="match status" value="1"/>
</dbReference>
<reference evidence="4" key="1">
    <citation type="submission" date="2022-09" db="EMBL/GenBank/DDBJ databases">
        <title>Comparative genomics and taxonomic characterization of three novel marine species of genus Reichenbachiella exhibiting antioxidant and polysaccharide degradation activities.</title>
        <authorList>
            <person name="Muhammad N."/>
            <person name="Lee Y.-J."/>
            <person name="Ko J."/>
            <person name="Kim S.-G."/>
        </authorList>
    </citation>
    <scope>NUCLEOTIDE SEQUENCE</scope>
    <source>
        <strain evidence="4">BKB1-1</strain>
    </source>
</reference>
<dbReference type="Gene3D" id="3.40.190.10">
    <property type="entry name" value="Periplasmic binding protein-like II"/>
    <property type="match status" value="2"/>
</dbReference>
<keyword evidence="2" id="KW-0479">Metal-binding</keyword>
<accession>A0ABY6CM13</accession>
<dbReference type="PANTHER" id="PTHR30632:SF14">
    <property type="entry name" value="TUNGSTATE_MOLYBDATE_CHROMATE-BINDING PROTEIN MODA"/>
    <property type="match status" value="1"/>
</dbReference>